<feature type="compositionally biased region" description="Pro residues" evidence="1">
    <location>
        <begin position="1"/>
        <end position="12"/>
    </location>
</feature>
<dbReference type="Proteomes" id="UP000315842">
    <property type="component" value="Unassembled WGS sequence"/>
</dbReference>
<protein>
    <recommendedName>
        <fullName evidence="5">TFIIB-type domain-containing protein</fullName>
    </recommendedName>
</protein>
<dbReference type="RefSeq" id="WP_141321372.1">
    <property type="nucleotide sequence ID" value="NZ_BJLP01000042.1"/>
</dbReference>
<dbReference type="PANTHER" id="PTHR37826:SF3">
    <property type="entry name" value="J DOMAIN-CONTAINING PROTEIN"/>
    <property type="match status" value="1"/>
</dbReference>
<keyword evidence="2" id="KW-1133">Transmembrane helix</keyword>
<keyword evidence="2" id="KW-0812">Transmembrane</keyword>
<evidence type="ECO:0008006" key="5">
    <source>
        <dbReference type="Google" id="ProtNLM"/>
    </source>
</evidence>
<gene>
    <name evidence="3" type="ORF">CUD01_23760</name>
</gene>
<feature type="region of interest" description="Disordered" evidence="1">
    <location>
        <begin position="1"/>
        <end position="20"/>
    </location>
</feature>
<organism evidence="3 4">
    <name type="scientific">Cellulomonas uda</name>
    <dbReference type="NCBI Taxonomy" id="1714"/>
    <lineage>
        <taxon>Bacteria</taxon>
        <taxon>Bacillati</taxon>
        <taxon>Actinomycetota</taxon>
        <taxon>Actinomycetes</taxon>
        <taxon>Micrococcales</taxon>
        <taxon>Cellulomonadaceae</taxon>
        <taxon>Cellulomonas</taxon>
    </lineage>
</organism>
<keyword evidence="4" id="KW-1185">Reference proteome</keyword>
<dbReference type="PANTHER" id="PTHR37826">
    <property type="entry name" value="FLOTILLIN BAND_7_5 DOMAIN PROTEIN"/>
    <property type="match status" value="1"/>
</dbReference>
<evidence type="ECO:0000256" key="1">
    <source>
        <dbReference type="SAM" id="MobiDB-lite"/>
    </source>
</evidence>
<comment type="caution">
    <text evidence="3">The sequence shown here is derived from an EMBL/GenBank/DDBJ whole genome shotgun (WGS) entry which is preliminary data.</text>
</comment>
<dbReference type="AlphaFoldDB" id="A0A4Y3KDA0"/>
<proteinExistence type="predicted"/>
<evidence type="ECO:0000256" key="2">
    <source>
        <dbReference type="SAM" id="Phobius"/>
    </source>
</evidence>
<evidence type="ECO:0000313" key="4">
    <source>
        <dbReference type="Proteomes" id="UP000315842"/>
    </source>
</evidence>
<evidence type="ECO:0000313" key="3">
    <source>
        <dbReference type="EMBL" id="GEA81932.1"/>
    </source>
</evidence>
<dbReference type="EMBL" id="BJLP01000042">
    <property type="protein sequence ID" value="GEA81932.1"/>
    <property type="molecule type" value="Genomic_DNA"/>
</dbReference>
<reference evidence="3 4" key="1">
    <citation type="submission" date="2019-06" db="EMBL/GenBank/DDBJ databases">
        <title>Whole genome shotgun sequence of Cellulomonas uda NBRC 3747.</title>
        <authorList>
            <person name="Hosoyama A."/>
            <person name="Uohara A."/>
            <person name="Ohji S."/>
            <person name="Ichikawa N."/>
        </authorList>
    </citation>
    <scope>NUCLEOTIDE SEQUENCE [LARGE SCALE GENOMIC DNA]</scope>
    <source>
        <strain evidence="3 4">NBRC 3747</strain>
    </source>
</reference>
<keyword evidence="2" id="KW-0472">Membrane</keyword>
<sequence>MTGTTVPPPLPQEPTATPVGWSDASAAVERGRCPACGGSLAFDAAVGALRCGSCRATLDVTHGADERVDEHDYERWRARHPQYAVASVPGQPLACEGCGATTQTTDIAGACRFCGGNLVATTLPEGVIVPEAVLPFGVDSRTARENVTTWVRSRWFAPSALKKVGDTESIRGTYVPHWTFDARTTSDYVGQRGDHYTEKQGDQEVRRTRWRHAAGRVRRDFDDLLVPASRALPRNRLDKLGPWTLKAAQPYRHEYLVGHSAPRYDVDPQDAHAQAKQRMDAQIRDDVEHDIGGDEQRVHSISTTYADVMFKLVLLPVWLATFMYAGKQWQVMVNANTGEVVGERPWSVPKIVAAVLVGILLVVLAVWFFGRNQQ</sequence>
<feature type="transmembrane region" description="Helical" evidence="2">
    <location>
        <begin position="346"/>
        <end position="369"/>
    </location>
</feature>
<name>A0A4Y3KDA0_CELUD</name>
<accession>A0A4Y3KDA0</accession>